<reference evidence="1 2" key="1">
    <citation type="submission" date="2014-02" db="EMBL/GenBank/DDBJ databases">
        <title>Single nucleus genome sequencing reveals high similarity among nuclei of an endomycorrhizal fungus.</title>
        <authorList>
            <person name="Lin K."/>
            <person name="Geurts R."/>
            <person name="Zhang Z."/>
            <person name="Limpens E."/>
            <person name="Saunders D.G."/>
            <person name="Mu D."/>
            <person name="Pang E."/>
            <person name="Cao H."/>
            <person name="Cha H."/>
            <person name="Lin T."/>
            <person name="Zhou Q."/>
            <person name="Shang Y."/>
            <person name="Li Y."/>
            <person name="Ivanov S."/>
            <person name="Sharma T."/>
            <person name="Velzen R.V."/>
            <person name="Ruijter N.D."/>
            <person name="Aanen D.K."/>
            <person name="Win J."/>
            <person name="Kamoun S."/>
            <person name="Bisseling T."/>
            <person name="Huang S."/>
        </authorList>
    </citation>
    <scope>NUCLEOTIDE SEQUENCE [LARGE SCALE GENOMIC DNA]</scope>
    <source>
        <strain evidence="2">DAOM197198w</strain>
    </source>
</reference>
<keyword evidence="2" id="KW-1185">Reference proteome</keyword>
<dbReference type="HOGENOM" id="CLU_2027930_0_0_1"/>
<sequence length="124" mass="14411">MRLPNPTVFKQIHHLPAKYEIYSKQPPLCYSSDPEKEKKAQRREKTLAVRQRYQQRQIYRTDDIITKANTTAFCSISKHDQAIYHQRSGRVFTKNSHTTMSDLSYVSAPSSIDTVIYPLTPAHD</sequence>
<organism evidence="1 2">
    <name type="scientific">Rhizophagus irregularis (strain DAOM 197198w)</name>
    <name type="common">Glomus intraradices</name>
    <dbReference type="NCBI Taxonomy" id="1432141"/>
    <lineage>
        <taxon>Eukaryota</taxon>
        <taxon>Fungi</taxon>
        <taxon>Fungi incertae sedis</taxon>
        <taxon>Mucoromycota</taxon>
        <taxon>Glomeromycotina</taxon>
        <taxon>Glomeromycetes</taxon>
        <taxon>Glomerales</taxon>
        <taxon>Glomeraceae</taxon>
        <taxon>Rhizophagus</taxon>
    </lineage>
</organism>
<name>A0A015KPW3_RHIIW</name>
<evidence type="ECO:0000313" key="1">
    <source>
        <dbReference type="EMBL" id="EXX61841.1"/>
    </source>
</evidence>
<accession>A0A015KPW3</accession>
<protein>
    <submittedName>
        <fullName evidence="1">Uncharacterized protein</fullName>
    </submittedName>
</protein>
<evidence type="ECO:0000313" key="2">
    <source>
        <dbReference type="Proteomes" id="UP000022910"/>
    </source>
</evidence>
<comment type="caution">
    <text evidence="1">The sequence shown here is derived from an EMBL/GenBank/DDBJ whole genome shotgun (WGS) entry which is preliminary data.</text>
</comment>
<dbReference type="AlphaFoldDB" id="A0A015KPW3"/>
<proteinExistence type="predicted"/>
<gene>
    <name evidence="1" type="ORF">RirG_167420</name>
</gene>
<dbReference type="Proteomes" id="UP000022910">
    <property type="component" value="Unassembled WGS sequence"/>
</dbReference>
<dbReference type="EMBL" id="JEMT01024996">
    <property type="protein sequence ID" value="EXX61841.1"/>
    <property type="molecule type" value="Genomic_DNA"/>
</dbReference>